<dbReference type="RefSeq" id="WP_099909249.1">
    <property type="nucleotide sequence ID" value="NZ_AWWI01000016.1"/>
</dbReference>
<dbReference type="CDD" id="cd00082">
    <property type="entry name" value="HisKA"/>
    <property type="match status" value="1"/>
</dbReference>
<dbReference type="PRINTS" id="PR00344">
    <property type="entry name" value="BCTRLSENSOR"/>
</dbReference>
<dbReference type="InterPro" id="IPR005467">
    <property type="entry name" value="His_kinase_dom"/>
</dbReference>
<evidence type="ECO:0000256" key="10">
    <source>
        <dbReference type="SAM" id="Phobius"/>
    </source>
</evidence>
<dbReference type="InterPro" id="IPR036097">
    <property type="entry name" value="HisK_dim/P_sf"/>
</dbReference>
<sequence>MIVRVFAFFWCANLLTLLLFSILVNLVDLRPPQDIRLRVETALLESQLTLVHTNSGSAGVRALWRQIAPAHESYVLKDNADCAEPNAIGRTENGCFRLIYTGPEVSTFSLLKPATMPLVLGALISAIMAIFLSRWLTRPIRDVSRGLKAIAGGRLDTRILDGLRTSNREIQDLGRDFDLAAERLQALSEGRNRLFHDISHEIRSPLARLHAAVGLIEVNPARGASLVGRMEGDIARLDHLVDEILTLARFEQGEQQGKVQRIDLLDLIENIIADANFEGRLKNVSVGYRGSETLELLGNPELLHRACENVVRNALSHSPQGGTVSVTGSRVGEYIMLEIADEGPGVPETDLKKIFNPFVRVDNAIASQGIGLGLAIASSAIRSHGGEIGAHNRTQGGFLIHMAIPVSSVAAPTT</sequence>
<name>A0A2G8RKV7_9RHOB</name>
<keyword evidence="4" id="KW-1003">Cell membrane</keyword>
<keyword evidence="14" id="KW-1185">Reference proteome</keyword>
<feature type="domain" description="Histidine kinase" evidence="11">
    <location>
        <begin position="197"/>
        <end position="408"/>
    </location>
</feature>
<dbReference type="SMART" id="SM00304">
    <property type="entry name" value="HAMP"/>
    <property type="match status" value="1"/>
</dbReference>
<dbReference type="SUPFAM" id="SSF158472">
    <property type="entry name" value="HAMP domain-like"/>
    <property type="match status" value="1"/>
</dbReference>
<comment type="catalytic activity">
    <reaction evidence="1">
        <text>ATP + protein L-histidine = ADP + protein N-phospho-L-histidine.</text>
        <dbReference type="EC" id="2.7.13.3"/>
    </reaction>
</comment>
<dbReference type="AlphaFoldDB" id="A0A2G8RKV7"/>
<dbReference type="Gene3D" id="6.10.340.10">
    <property type="match status" value="1"/>
</dbReference>
<keyword evidence="8" id="KW-0418">Kinase</keyword>
<dbReference type="EMBL" id="AWWI01000016">
    <property type="protein sequence ID" value="PIL22133.1"/>
    <property type="molecule type" value="Genomic_DNA"/>
</dbReference>
<evidence type="ECO:0000313" key="13">
    <source>
        <dbReference type="EMBL" id="PIL22133.1"/>
    </source>
</evidence>
<dbReference type="Gene3D" id="3.30.565.10">
    <property type="entry name" value="Histidine kinase-like ATPase, C-terminal domain"/>
    <property type="match status" value="1"/>
</dbReference>
<dbReference type="SMART" id="SM00387">
    <property type="entry name" value="HATPase_c"/>
    <property type="match status" value="1"/>
</dbReference>
<evidence type="ECO:0000256" key="7">
    <source>
        <dbReference type="ARBA" id="ARBA00022741"/>
    </source>
</evidence>
<dbReference type="Pfam" id="PF02518">
    <property type="entry name" value="HATPase_c"/>
    <property type="match status" value="1"/>
</dbReference>
<proteinExistence type="predicted"/>
<evidence type="ECO:0000256" key="2">
    <source>
        <dbReference type="ARBA" id="ARBA00004651"/>
    </source>
</evidence>
<keyword evidence="9" id="KW-0067">ATP-binding</keyword>
<dbReference type="Pfam" id="PF00512">
    <property type="entry name" value="HisKA"/>
    <property type="match status" value="1"/>
</dbReference>
<evidence type="ECO:0000256" key="3">
    <source>
        <dbReference type="ARBA" id="ARBA00012438"/>
    </source>
</evidence>
<dbReference type="SUPFAM" id="SSF47384">
    <property type="entry name" value="Homodimeric domain of signal transducing histidine kinase"/>
    <property type="match status" value="1"/>
</dbReference>
<evidence type="ECO:0000256" key="6">
    <source>
        <dbReference type="ARBA" id="ARBA00022679"/>
    </source>
</evidence>
<evidence type="ECO:0000256" key="1">
    <source>
        <dbReference type="ARBA" id="ARBA00000085"/>
    </source>
</evidence>
<protein>
    <recommendedName>
        <fullName evidence="3">histidine kinase</fullName>
        <ecNumber evidence="3">2.7.13.3</ecNumber>
    </recommendedName>
</protein>
<comment type="subcellular location">
    <subcellularLocation>
        <location evidence="2">Cell membrane</location>
        <topology evidence="2">Multi-pass membrane protein</topology>
    </subcellularLocation>
</comment>
<dbReference type="GO" id="GO:0000155">
    <property type="term" value="F:phosphorelay sensor kinase activity"/>
    <property type="evidence" value="ECO:0007669"/>
    <property type="project" value="InterPro"/>
</dbReference>
<evidence type="ECO:0000259" key="12">
    <source>
        <dbReference type="PROSITE" id="PS50885"/>
    </source>
</evidence>
<dbReference type="InterPro" id="IPR050980">
    <property type="entry name" value="2C_sensor_his_kinase"/>
</dbReference>
<dbReference type="OrthoDB" id="9809766at2"/>
<dbReference type="GO" id="GO:0005886">
    <property type="term" value="C:plasma membrane"/>
    <property type="evidence" value="ECO:0007669"/>
    <property type="project" value="UniProtKB-SubCell"/>
</dbReference>
<dbReference type="InterPro" id="IPR004358">
    <property type="entry name" value="Sig_transdc_His_kin-like_C"/>
</dbReference>
<dbReference type="InterPro" id="IPR003594">
    <property type="entry name" value="HATPase_dom"/>
</dbReference>
<keyword evidence="10" id="KW-0472">Membrane</keyword>
<dbReference type="InterPro" id="IPR036890">
    <property type="entry name" value="HATPase_C_sf"/>
</dbReference>
<evidence type="ECO:0000256" key="9">
    <source>
        <dbReference type="ARBA" id="ARBA00022840"/>
    </source>
</evidence>
<reference evidence="13 14" key="1">
    <citation type="submission" date="2013-09" db="EMBL/GenBank/DDBJ databases">
        <title>Genome sequencing of Phaeobacter antarcticus sp. nov. SM1211.</title>
        <authorList>
            <person name="Zhang X.-Y."/>
            <person name="Liu C."/>
            <person name="Chen X.-L."/>
            <person name="Xie B.-B."/>
            <person name="Qin Q.-L."/>
            <person name="Rong J.-C."/>
            <person name="Zhang Y.-Z."/>
        </authorList>
    </citation>
    <scope>NUCLEOTIDE SEQUENCE [LARGE SCALE GENOMIC DNA]</scope>
    <source>
        <strain evidence="13 14">SM1211</strain>
    </source>
</reference>
<feature type="domain" description="HAMP" evidence="12">
    <location>
        <begin position="134"/>
        <end position="189"/>
    </location>
</feature>
<accession>A0A2G8RKV7</accession>
<dbReference type="SMART" id="SM00388">
    <property type="entry name" value="HisKA"/>
    <property type="match status" value="1"/>
</dbReference>
<dbReference type="PANTHER" id="PTHR44936">
    <property type="entry name" value="SENSOR PROTEIN CREC"/>
    <property type="match status" value="1"/>
</dbReference>
<evidence type="ECO:0000256" key="4">
    <source>
        <dbReference type="ARBA" id="ARBA00022475"/>
    </source>
</evidence>
<dbReference type="PROSITE" id="PS50885">
    <property type="entry name" value="HAMP"/>
    <property type="match status" value="1"/>
</dbReference>
<dbReference type="Pfam" id="PF00672">
    <property type="entry name" value="HAMP"/>
    <property type="match status" value="1"/>
</dbReference>
<keyword evidence="5" id="KW-0597">Phosphoprotein</keyword>
<evidence type="ECO:0000259" key="11">
    <source>
        <dbReference type="PROSITE" id="PS50109"/>
    </source>
</evidence>
<comment type="caution">
    <text evidence="13">The sequence shown here is derived from an EMBL/GenBank/DDBJ whole genome shotgun (WGS) entry which is preliminary data.</text>
</comment>
<dbReference type="GO" id="GO:0005524">
    <property type="term" value="F:ATP binding"/>
    <property type="evidence" value="ECO:0007669"/>
    <property type="project" value="UniProtKB-KW"/>
</dbReference>
<evidence type="ECO:0000313" key="14">
    <source>
        <dbReference type="Proteomes" id="UP000231259"/>
    </source>
</evidence>
<keyword evidence="7" id="KW-0547">Nucleotide-binding</keyword>
<dbReference type="PROSITE" id="PS50109">
    <property type="entry name" value="HIS_KIN"/>
    <property type="match status" value="1"/>
</dbReference>
<dbReference type="Gene3D" id="1.10.287.130">
    <property type="match status" value="1"/>
</dbReference>
<evidence type="ECO:0000256" key="8">
    <source>
        <dbReference type="ARBA" id="ARBA00022777"/>
    </source>
</evidence>
<dbReference type="Proteomes" id="UP000231259">
    <property type="component" value="Unassembled WGS sequence"/>
</dbReference>
<dbReference type="CDD" id="cd06225">
    <property type="entry name" value="HAMP"/>
    <property type="match status" value="1"/>
</dbReference>
<dbReference type="EC" id="2.7.13.3" evidence="3"/>
<feature type="transmembrane region" description="Helical" evidence="10">
    <location>
        <begin position="118"/>
        <end position="136"/>
    </location>
</feature>
<feature type="transmembrane region" description="Helical" evidence="10">
    <location>
        <begin position="6"/>
        <end position="27"/>
    </location>
</feature>
<keyword evidence="10" id="KW-1133">Transmembrane helix</keyword>
<dbReference type="SUPFAM" id="SSF55874">
    <property type="entry name" value="ATPase domain of HSP90 chaperone/DNA topoisomerase II/histidine kinase"/>
    <property type="match status" value="1"/>
</dbReference>
<dbReference type="InterPro" id="IPR003661">
    <property type="entry name" value="HisK_dim/P_dom"/>
</dbReference>
<organism evidence="13 14">
    <name type="scientific">Puniceibacterium antarcticum</name>
    <dbReference type="NCBI Taxonomy" id="1206336"/>
    <lineage>
        <taxon>Bacteria</taxon>
        <taxon>Pseudomonadati</taxon>
        <taxon>Pseudomonadota</taxon>
        <taxon>Alphaproteobacteria</taxon>
        <taxon>Rhodobacterales</taxon>
        <taxon>Paracoccaceae</taxon>
        <taxon>Puniceibacterium</taxon>
    </lineage>
</organism>
<dbReference type="PANTHER" id="PTHR44936:SF10">
    <property type="entry name" value="SENSOR PROTEIN RSTB"/>
    <property type="match status" value="1"/>
</dbReference>
<gene>
    <name evidence="13" type="ORF">P775_01295</name>
</gene>
<evidence type="ECO:0000256" key="5">
    <source>
        <dbReference type="ARBA" id="ARBA00022553"/>
    </source>
</evidence>
<dbReference type="InterPro" id="IPR003660">
    <property type="entry name" value="HAMP_dom"/>
</dbReference>
<keyword evidence="6" id="KW-0808">Transferase</keyword>
<keyword evidence="10" id="KW-0812">Transmembrane</keyword>